<dbReference type="Gene3D" id="2.60.120.10">
    <property type="entry name" value="Jelly Rolls"/>
    <property type="match status" value="1"/>
</dbReference>
<feature type="binding site" evidence="7">
    <location>
        <position position="72"/>
    </location>
    <ligand>
        <name>Fe cation</name>
        <dbReference type="ChEBI" id="CHEBI:24875"/>
        <note>catalytic</note>
    </ligand>
</feature>
<evidence type="ECO:0000256" key="1">
    <source>
        <dbReference type="ARBA" id="ARBA00006622"/>
    </source>
</evidence>
<dbReference type="PANTHER" id="PTHR12918">
    <property type="entry name" value="CYSTEINE DIOXYGENASE"/>
    <property type="match status" value="1"/>
</dbReference>
<gene>
    <name evidence="8" type="ORF">EOE48_17750</name>
</gene>
<comment type="caution">
    <text evidence="8">The sequence shown here is derived from an EMBL/GenBank/DDBJ whole genome shotgun (WGS) entry which is preliminary data.</text>
</comment>
<dbReference type="CDD" id="cd10548">
    <property type="entry name" value="cupin_CDO"/>
    <property type="match status" value="1"/>
</dbReference>
<comment type="similarity">
    <text evidence="1">Belongs to the cysteine dioxygenase family.</text>
</comment>
<sequence>MAALGRSAQAGGRDYIATARTVLLRLVADPDLVDAARLDRRPGAVARNLLFGAGGISVWAMVWSPGAATPVHDHHCSCCFGILSGALRETWFRAVSPTHAVTTAEVIRRPGFVACMLPSGPNLHRIVNDGPEEAISIHVYGYDHEAHASSVDRTYEILPG</sequence>
<dbReference type="InterPro" id="IPR011051">
    <property type="entry name" value="RmlC_Cupin_sf"/>
</dbReference>
<keyword evidence="5 7" id="KW-0408">Iron</keyword>
<dbReference type="GO" id="GO:0016702">
    <property type="term" value="F:oxidoreductase activity, acting on single donors with incorporation of molecular oxygen, incorporation of two atoms of oxygen"/>
    <property type="evidence" value="ECO:0007669"/>
    <property type="project" value="InterPro"/>
</dbReference>
<keyword evidence="2 7" id="KW-0479">Metal-binding</keyword>
<dbReference type="OrthoDB" id="7059163at2"/>
<dbReference type="GO" id="GO:0008198">
    <property type="term" value="F:ferrous iron binding"/>
    <property type="evidence" value="ECO:0007669"/>
    <property type="project" value="TreeGrafter"/>
</dbReference>
<keyword evidence="6" id="KW-0883">Thioether bond</keyword>
<proteinExistence type="inferred from homology"/>
<keyword evidence="4" id="KW-0560">Oxidoreductase</keyword>
<feature type="binding site" evidence="7">
    <location>
        <position position="124"/>
    </location>
    <ligand>
        <name>Fe cation</name>
        <dbReference type="ChEBI" id="CHEBI:24875"/>
        <note>catalytic</note>
    </ligand>
</feature>
<keyword evidence="3 8" id="KW-0223">Dioxygenase</keyword>
<evidence type="ECO:0000256" key="3">
    <source>
        <dbReference type="ARBA" id="ARBA00022964"/>
    </source>
</evidence>
<evidence type="ECO:0000256" key="4">
    <source>
        <dbReference type="ARBA" id="ARBA00023002"/>
    </source>
</evidence>
<evidence type="ECO:0000313" key="8">
    <source>
        <dbReference type="EMBL" id="RVU16225.1"/>
    </source>
</evidence>
<dbReference type="PANTHER" id="PTHR12918:SF1">
    <property type="entry name" value="CYSTEINE DIOXYGENASE TYPE 1"/>
    <property type="match status" value="1"/>
</dbReference>
<organism evidence="8 9">
    <name type="scientific">Methylobacterium oryzihabitans</name>
    <dbReference type="NCBI Taxonomy" id="2499852"/>
    <lineage>
        <taxon>Bacteria</taxon>
        <taxon>Pseudomonadati</taxon>
        <taxon>Pseudomonadota</taxon>
        <taxon>Alphaproteobacteria</taxon>
        <taxon>Hyphomicrobiales</taxon>
        <taxon>Methylobacteriaceae</taxon>
        <taxon>Methylobacterium</taxon>
    </lineage>
</organism>
<evidence type="ECO:0000256" key="6">
    <source>
        <dbReference type="PIRSR" id="PIRSR610300-50"/>
    </source>
</evidence>
<dbReference type="Proteomes" id="UP000286997">
    <property type="component" value="Unassembled WGS sequence"/>
</dbReference>
<accession>A0A3S3U5Q7</accession>
<dbReference type="InterPro" id="IPR014710">
    <property type="entry name" value="RmlC-like_jellyroll"/>
</dbReference>
<feature type="binding site" evidence="7">
    <location>
        <position position="74"/>
    </location>
    <ligand>
        <name>Fe cation</name>
        <dbReference type="ChEBI" id="CHEBI:24875"/>
        <note>catalytic</note>
    </ligand>
</feature>
<dbReference type="SUPFAM" id="SSF51182">
    <property type="entry name" value="RmlC-like cupins"/>
    <property type="match status" value="1"/>
</dbReference>
<reference evidence="8 9" key="1">
    <citation type="submission" date="2019-01" db="EMBL/GenBank/DDBJ databases">
        <authorList>
            <person name="Chen W.-M."/>
        </authorList>
    </citation>
    <scope>NUCLEOTIDE SEQUENCE [LARGE SCALE GENOMIC DNA]</scope>
    <source>
        <strain evidence="8 9">TER-1</strain>
    </source>
</reference>
<dbReference type="Pfam" id="PF05995">
    <property type="entry name" value="CDO_I"/>
    <property type="match status" value="1"/>
</dbReference>
<dbReference type="InterPro" id="IPR010300">
    <property type="entry name" value="CDO_1"/>
</dbReference>
<dbReference type="AlphaFoldDB" id="A0A3S3U5Q7"/>
<dbReference type="EMBL" id="SACP01000017">
    <property type="protein sequence ID" value="RVU16225.1"/>
    <property type="molecule type" value="Genomic_DNA"/>
</dbReference>
<evidence type="ECO:0000256" key="5">
    <source>
        <dbReference type="ARBA" id="ARBA00023004"/>
    </source>
</evidence>
<evidence type="ECO:0000313" key="9">
    <source>
        <dbReference type="Proteomes" id="UP000286997"/>
    </source>
</evidence>
<name>A0A3S3U5Q7_9HYPH</name>
<feature type="cross-link" description="3'-(S-cysteinyl)-tyrosine (Cys-Tyr)" evidence="6">
    <location>
        <begin position="78"/>
        <end position="140"/>
    </location>
</feature>
<evidence type="ECO:0000256" key="7">
    <source>
        <dbReference type="PIRSR" id="PIRSR610300-51"/>
    </source>
</evidence>
<keyword evidence="9" id="KW-1185">Reference proteome</keyword>
<protein>
    <submittedName>
        <fullName evidence="8">Cysteine dioxygenase</fullName>
    </submittedName>
</protein>
<evidence type="ECO:0000256" key="2">
    <source>
        <dbReference type="ARBA" id="ARBA00022723"/>
    </source>
</evidence>